<evidence type="ECO:0000256" key="1">
    <source>
        <dbReference type="ARBA" id="ARBA00010641"/>
    </source>
</evidence>
<proteinExistence type="inferred from homology"/>
<dbReference type="Pfam" id="PF04542">
    <property type="entry name" value="Sigma70_r2"/>
    <property type="match status" value="1"/>
</dbReference>
<dbReference type="CDD" id="cd06171">
    <property type="entry name" value="Sigma70_r4"/>
    <property type="match status" value="1"/>
</dbReference>
<evidence type="ECO:0000256" key="3">
    <source>
        <dbReference type="ARBA" id="ARBA00023082"/>
    </source>
</evidence>
<gene>
    <name evidence="7" type="ORF">PLANPX_5948</name>
</gene>
<feature type="domain" description="RNA polymerase sigma factor 70 region 4 type 2" evidence="6">
    <location>
        <begin position="126"/>
        <end position="178"/>
    </location>
</feature>
<evidence type="ECO:0000259" key="5">
    <source>
        <dbReference type="Pfam" id="PF04542"/>
    </source>
</evidence>
<feature type="domain" description="RNA polymerase sigma-70 region 2" evidence="5">
    <location>
        <begin position="26"/>
        <end position="92"/>
    </location>
</feature>
<dbReference type="InterPro" id="IPR039425">
    <property type="entry name" value="RNA_pol_sigma-70-like"/>
</dbReference>
<dbReference type="PANTHER" id="PTHR43133:SF51">
    <property type="entry name" value="RNA POLYMERASE SIGMA FACTOR"/>
    <property type="match status" value="1"/>
</dbReference>
<evidence type="ECO:0000259" key="6">
    <source>
        <dbReference type="Pfam" id="PF08281"/>
    </source>
</evidence>
<dbReference type="Gene3D" id="1.10.10.10">
    <property type="entry name" value="Winged helix-like DNA-binding domain superfamily/Winged helix DNA-binding domain"/>
    <property type="match status" value="1"/>
</dbReference>
<dbReference type="InterPro" id="IPR014284">
    <property type="entry name" value="RNA_pol_sigma-70_dom"/>
</dbReference>
<dbReference type="EMBL" id="AP021861">
    <property type="protein sequence ID" value="BBO36336.1"/>
    <property type="molecule type" value="Genomic_DNA"/>
</dbReference>
<comment type="similarity">
    <text evidence="1">Belongs to the sigma-70 factor family. ECF subfamily.</text>
</comment>
<dbReference type="KEGG" id="lpav:PLANPX_5948"/>
<evidence type="ECO:0000256" key="2">
    <source>
        <dbReference type="ARBA" id="ARBA00023015"/>
    </source>
</evidence>
<dbReference type="InterPro" id="IPR013249">
    <property type="entry name" value="RNA_pol_sigma70_r4_t2"/>
</dbReference>
<dbReference type="GO" id="GO:0016987">
    <property type="term" value="F:sigma factor activity"/>
    <property type="evidence" value="ECO:0007669"/>
    <property type="project" value="UniProtKB-KW"/>
</dbReference>
<dbReference type="GO" id="GO:0006352">
    <property type="term" value="P:DNA-templated transcription initiation"/>
    <property type="evidence" value="ECO:0007669"/>
    <property type="project" value="InterPro"/>
</dbReference>
<name>A0A5K7XN06_9BACT</name>
<dbReference type="PANTHER" id="PTHR43133">
    <property type="entry name" value="RNA POLYMERASE ECF-TYPE SIGMA FACTO"/>
    <property type="match status" value="1"/>
</dbReference>
<dbReference type="InterPro" id="IPR013324">
    <property type="entry name" value="RNA_pol_sigma_r3/r4-like"/>
</dbReference>
<dbReference type="RefSeq" id="WP_232536251.1">
    <property type="nucleotide sequence ID" value="NZ_AP021861.1"/>
</dbReference>
<keyword evidence="8" id="KW-1185">Reference proteome</keyword>
<dbReference type="InterPro" id="IPR007627">
    <property type="entry name" value="RNA_pol_sigma70_r2"/>
</dbReference>
<dbReference type="GO" id="GO:0003677">
    <property type="term" value="F:DNA binding"/>
    <property type="evidence" value="ECO:0007669"/>
    <property type="project" value="InterPro"/>
</dbReference>
<dbReference type="SUPFAM" id="SSF88659">
    <property type="entry name" value="Sigma3 and sigma4 domains of RNA polymerase sigma factors"/>
    <property type="match status" value="1"/>
</dbReference>
<accession>A0A5K7XN06</accession>
<keyword evidence="4" id="KW-0804">Transcription</keyword>
<dbReference type="SUPFAM" id="SSF88946">
    <property type="entry name" value="Sigma2 domain of RNA polymerase sigma factors"/>
    <property type="match status" value="1"/>
</dbReference>
<dbReference type="NCBIfam" id="TIGR02937">
    <property type="entry name" value="sigma70-ECF"/>
    <property type="match status" value="1"/>
</dbReference>
<dbReference type="Gene3D" id="1.10.1740.10">
    <property type="match status" value="1"/>
</dbReference>
<dbReference type="InterPro" id="IPR013325">
    <property type="entry name" value="RNA_pol_sigma_r2"/>
</dbReference>
<reference evidence="8" key="1">
    <citation type="submission" date="2019-10" db="EMBL/GenBank/DDBJ databases">
        <title>Lacipirellula parvula gen. nov., sp. nov., representing a lineage of planctomycetes widespread in freshwater anoxic habitats, and description of the family Lacipirellulaceae.</title>
        <authorList>
            <person name="Dedysh S.N."/>
            <person name="Kulichevskaya I.S."/>
            <person name="Beletsky A.V."/>
            <person name="Rakitin A.L."/>
            <person name="Mardanov A.V."/>
            <person name="Ivanova A.A."/>
            <person name="Saltykova V.X."/>
            <person name="Rijpstra W.I.C."/>
            <person name="Sinninghe Damste J.S."/>
            <person name="Ravin N.V."/>
        </authorList>
    </citation>
    <scope>NUCLEOTIDE SEQUENCE [LARGE SCALE GENOMIC DNA]</scope>
    <source>
        <strain evidence="8">PX69</strain>
    </source>
</reference>
<protein>
    <recommendedName>
        <fullName evidence="9">RNA polymerase sigma factor RpoE</fullName>
    </recommendedName>
</protein>
<dbReference type="Proteomes" id="UP000326837">
    <property type="component" value="Chromosome"/>
</dbReference>
<keyword evidence="2" id="KW-0805">Transcription regulation</keyword>
<sequence>MNPTVPTDAELVEAARAGDRAAFGDLVGRYQERLFNTMLRIAGTREDAADAVQDAFVQAYLKLDAFRGDSQFFTWLYRIAMNQALTRRRRARPMASIDAAKEGAGEEPMDETAAPGEQMLVDERAEQVHTALAELGDQHRKILVLREMEGCSYEAIAEILELPVGTVRSRLFRARLQLRDRLRSMWGEEAPQAG</sequence>
<dbReference type="Pfam" id="PF08281">
    <property type="entry name" value="Sigma70_r4_2"/>
    <property type="match status" value="1"/>
</dbReference>
<organism evidence="7 8">
    <name type="scientific">Lacipirellula parvula</name>
    <dbReference type="NCBI Taxonomy" id="2650471"/>
    <lineage>
        <taxon>Bacteria</taxon>
        <taxon>Pseudomonadati</taxon>
        <taxon>Planctomycetota</taxon>
        <taxon>Planctomycetia</taxon>
        <taxon>Pirellulales</taxon>
        <taxon>Lacipirellulaceae</taxon>
        <taxon>Lacipirellula</taxon>
    </lineage>
</organism>
<keyword evidence="3" id="KW-0731">Sigma factor</keyword>
<evidence type="ECO:0008006" key="9">
    <source>
        <dbReference type="Google" id="ProtNLM"/>
    </source>
</evidence>
<dbReference type="InterPro" id="IPR036388">
    <property type="entry name" value="WH-like_DNA-bd_sf"/>
</dbReference>
<evidence type="ECO:0000313" key="7">
    <source>
        <dbReference type="EMBL" id="BBO36336.1"/>
    </source>
</evidence>
<evidence type="ECO:0000256" key="4">
    <source>
        <dbReference type="ARBA" id="ARBA00023163"/>
    </source>
</evidence>
<evidence type="ECO:0000313" key="8">
    <source>
        <dbReference type="Proteomes" id="UP000326837"/>
    </source>
</evidence>
<dbReference type="AlphaFoldDB" id="A0A5K7XN06"/>